<dbReference type="AlphaFoldDB" id="A0A0B7AW85"/>
<dbReference type="EMBL" id="HACG01037295">
    <property type="protein sequence ID" value="CEK84160.1"/>
    <property type="molecule type" value="Transcribed_RNA"/>
</dbReference>
<proteinExistence type="predicted"/>
<protein>
    <submittedName>
        <fullName evidence="1">Uncharacterized protein</fullName>
    </submittedName>
</protein>
<sequence length="52" mass="5891">MRNGRGTQIISRTDLHAKIRRAIQGNLTMPEFIASEHKKKKTANSVSNDQKL</sequence>
<accession>A0A0B7AW85</accession>
<name>A0A0B7AW85_9EUPU</name>
<reference evidence="1" key="1">
    <citation type="submission" date="2014-12" db="EMBL/GenBank/DDBJ databases">
        <title>Insight into the proteome of Arion vulgaris.</title>
        <authorList>
            <person name="Aradska J."/>
            <person name="Bulat T."/>
            <person name="Smidak R."/>
            <person name="Sarate P."/>
            <person name="Gangsoo J."/>
            <person name="Sialana F."/>
            <person name="Bilban M."/>
            <person name="Lubec G."/>
        </authorList>
    </citation>
    <scope>NUCLEOTIDE SEQUENCE</scope>
    <source>
        <tissue evidence="1">Skin</tissue>
    </source>
</reference>
<gene>
    <name evidence="1" type="primary">ORF141064</name>
</gene>
<evidence type="ECO:0000313" key="1">
    <source>
        <dbReference type="EMBL" id="CEK84160.1"/>
    </source>
</evidence>
<organism evidence="1">
    <name type="scientific">Arion vulgaris</name>
    <dbReference type="NCBI Taxonomy" id="1028688"/>
    <lineage>
        <taxon>Eukaryota</taxon>
        <taxon>Metazoa</taxon>
        <taxon>Spiralia</taxon>
        <taxon>Lophotrochozoa</taxon>
        <taxon>Mollusca</taxon>
        <taxon>Gastropoda</taxon>
        <taxon>Heterobranchia</taxon>
        <taxon>Euthyneura</taxon>
        <taxon>Panpulmonata</taxon>
        <taxon>Eupulmonata</taxon>
        <taxon>Stylommatophora</taxon>
        <taxon>Helicina</taxon>
        <taxon>Arionoidea</taxon>
        <taxon>Arionidae</taxon>
        <taxon>Arion</taxon>
    </lineage>
</organism>